<keyword evidence="3" id="KW-1185">Reference proteome</keyword>
<dbReference type="Proteomes" id="UP001177003">
    <property type="component" value="Chromosome 7"/>
</dbReference>
<dbReference type="GO" id="GO:0016020">
    <property type="term" value="C:membrane"/>
    <property type="evidence" value="ECO:0007669"/>
    <property type="project" value="TreeGrafter"/>
</dbReference>
<evidence type="ECO:0008006" key="4">
    <source>
        <dbReference type="Google" id="ProtNLM"/>
    </source>
</evidence>
<feature type="transmembrane region" description="Helical" evidence="1">
    <location>
        <begin position="127"/>
        <end position="147"/>
    </location>
</feature>
<dbReference type="AlphaFoldDB" id="A0AA36EEI0"/>
<dbReference type="PANTHER" id="PTHR24177:SF474">
    <property type="entry name" value="ANKYRIN REPEAT-CONTAINING DOMAIN, PGG DOMAIN, ANKYRIN REPEAT-CONTAINING DOMAIN SUPERFAMILY"/>
    <property type="match status" value="1"/>
</dbReference>
<feature type="transmembrane region" description="Helical" evidence="1">
    <location>
        <begin position="94"/>
        <end position="120"/>
    </location>
</feature>
<proteinExistence type="predicted"/>
<accession>A0AA36EEI0</accession>
<keyword evidence="1" id="KW-1133">Transmembrane helix</keyword>
<reference evidence="2" key="1">
    <citation type="submission" date="2023-04" db="EMBL/GenBank/DDBJ databases">
        <authorList>
            <person name="Vijverberg K."/>
            <person name="Xiong W."/>
            <person name="Schranz E."/>
        </authorList>
    </citation>
    <scope>NUCLEOTIDE SEQUENCE</scope>
</reference>
<dbReference type="EMBL" id="OX465083">
    <property type="protein sequence ID" value="CAI9293229.1"/>
    <property type="molecule type" value="Genomic_DNA"/>
</dbReference>
<dbReference type="PANTHER" id="PTHR24177">
    <property type="entry name" value="CASKIN"/>
    <property type="match status" value="1"/>
</dbReference>
<protein>
    <recommendedName>
        <fullName evidence="4">Transmembrane protein</fullName>
    </recommendedName>
</protein>
<name>A0AA36EEI0_LACSI</name>
<evidence type="ECO:0000313" key="2">
    <source>
        <dbReference type="EMBL" id="CAI9293229.1"/>
    </source>
</evidence>
<keyword evidence="1" id="KW-0812">Transmembrane</keyword>
<sequence length="159" mass="18040">MRYGIGGSNLGKRIEIDISRSCIDRRGSVDDRFNGGNCRSRDGIKRLSYLVRRAARRRRGICVGHDESKRKQQEVEQNRERAEQDFLLKLPTKLIIGLGTLFISTTTMIVAFAATLYLVFGQSNSRILIPTVVVTCLPITSFVTLQISCHRVDECYIWS</sequence>
<evidence type="ECO:0000256" key="1">
    <source>
        <dbReference type="SAM" id="Phobius"/>
    </source>
</evidence>
<organism evidence="2 3">
    <name type="scientific">Lactuca saligna</name>
    <name type="common">Willowleaf lettuce</name>
    <dbReference type="NCBI Taxonomy" id="75948"/>
    <lineage>
        <taxon>Eukaryota</taxon>
        <taxon>Viridiplantae</taxon>
        <taxon>Streptophyta</taxon>
        <taxon>Embryophyta</taxon>
        <taxon>Tracheophyta</taxon>
        <taxon>Spermatophyta</taxon>
        <taxon>Magnoliopsida</taxon>
        <taxon>eudicotyledons</taxon>
        <taxon>Gunneridae</taxon>
        <taxon>Pentapetalae</taxon>
        <taxon>asterids</taxon>
        <taxon>campanulids</taxon>
        <taxon>Asterales</taxon>
        <taxon>Asteraceae</taxon>
        <taxon>Cichorioideae</taxon>
        <taxon>Cichorieae</taxon>
        <taxon>Lactucinae</taxon>
        <taxon>Lactuca</taxon>
    </lineage>
</organism>
<gene>
    <name evidence="2" type="ORF">LSALG_LOCUS32255</name>
</gene>
<keyword evidence="1" id="KW-0472">Membrane</keyword>
<evidence type="ECO:0000313" key="3">
    <source>
        <dbReference type="Proteomes" id="UP001177003"/>
    </source>
</evidence>